<dbReference type="Proteomes" id="UP000279833">
    <property type="component" value="Unassembled WGS sequence"/>
</dbReference>
<proteinExistence type="predicted"/>
<reference evidence="1 2" key="2">
    <citation type="submission" date="2018-11" db="EMBL/GenBank/DDBJ databases">
        <authorList>
            <consortium name="Pathogen Informatics"/>
        </authorList>
    </citation>
    <scope>NUCLEOTIDE SEQUENCE [LARGE SCALE GENOMIC DNA]</scope>
    <source>
        <strain evidence="1">Dakar</strain>
        <strain evidence="2">Dakar, Senegal</strain>
    </source>
</reference>
<protein>
    <submittedName>
        <fullName evidence="1 3">Uncharacterized protein</fullName>
    </submittedName>
</protein>
<evidence type="ECO:0000313" key="3">
    <source>
        <dbReference type="WBParaSite" id="SCUD_0000501701-mRNA-1"/>
    </source>
</evidence>
<gene>
    <name evidence="1" type="ORF">SCUD_LOCUS5017</name>
</gene>
<organism evidence="3">
    <name type="scientific">Schistosoma curassoni</name>
    <dbReference type="NCBI Taxonomy" id="6186"/>
    <lineage>
        <taxon>Eukaryota</taxon>
        <taxon>Metazoa</taxon>
        <taxon>Spiralia</taxon>
        <taxon>Lophotrochozoa</taxon>
        <taxon>Platyhelminthes</taxon>
        <taxon>Trematoda</taxon>
        <taxon>Digenea</taxon>
        <taxon>Strigeidida</taxon>
        <taxon>Schistosomatoidea</taxon>
        <taxon>Schistosomatidae</taxon>
        <taxon>Schistosoma</taxon>
    </lineage>
</organism>
<evidence type="ECO:0000313" key="1">
    <source>
        <dbReference type="EMBL" id="VDO92376.1"/>
    </source>
</evidence>
<dbReference type="WBParaSite" id="SCUD_0000501701-mRNA-1">
    <property type="protein sequence ID" value="SCUD_0000501701-mRNA-1"/>
    <property type="gene ID" value="SCUD_0000501701"/>
</dbReference>
<evidence type="ECO:0000313" key="2">
    <source>
        <dbReference type="Proteomes" id="UP000279833"/>
    </source>
</evidence>
<dbReference type="AlphaFoldDB" id="A0A183JQM8"/>
<keyword evidence="2" id="KW-1185">Reference proteome</keyword>
<sequence length="36" mass="4209">MELVKFQLHPLSHLVVFILQHSVLNLMIDLVNLLKI</sequence>
<name>A0A183JQM8_9TREM</name>
<accession>A0A183JQM8</accession>
<reference evidence="3" key="1">
    <citation type="submission" date="2016-06" db="UniProtKB">
        <authorList>
            <consortium name="WormBaseParasite"/>
        </authorList>
    </citation>
    <scope>IDENTIFICATION</scope>
</reference>
<dbReference type="EMBL" id="UZAK01007427">
    <property type="protein sequence ID" value="VDO92376.1"/>
    <property type="molecule type" value="Genomic_DNA"/>
</dbReference>